<organism evidence="2 3">
    <name type="scientific">Striga asiatica</name>
    <name type="common">Asiatic witchweed</name>
    <name type="synonym">Buchnera asiatica</name>
    <dbReference type="NCBI Taxonomy" id="4170"/>
    <lineage>
        <taxon>Eukaryota</taxon>
        <taxon>Viridiplantae</taxon>
        <taxon>Streptophyta</taxon>
        <taxon>Embryophyta</taxon>
        <taxon>Tracheophyta</taxon>
        <taxon>Spermatophyta</taxon>
        <taxon>Magnoliopsida</taxon>
        <taxon>eudicotyledons</taxon>
        <taxon>Gunneridae</taxon>
        <taxon>Pentapetalae</taxon>
        <taxon>asterids</taxon>
        <taxon>lamiids</taxon>
        <taxon>Lamiales</taxon>
        <taxon>Orobanchaceae</taxon>
        <taxon>Buchnereae</taxon>
        <taxon>Striga</taxon>
    </lineage>
</organism>
<feature type="compositionally biased region" description="Basic and acidic residues" evidence="1">
    <location>
        <begin position="101"/>
        <end position="126"/>
    </location>
</feature>
<comment type="caution">
    <text evidence="2">The sequence shown here is derived from an EMBL/GenBank/DDBJ whole genome shotgun (WGS) entry which is preliminary data.</text>
</comment>
<protein>
    <submittedName>
        <fullName evidence="2">Mannose-6-phosphate isomerase</fullName>
    </submittedName>
</protein>
<sequence>MRRFAWTKFGKLCGDIIVISGDLSRHYKHGKACTHVCPSKMLLSLSSQEKLGLWEPPTRKTIRWPKGGLPAGHEAGGGKIAQRPQSEPTREPRRSNSGSRYKIDPRTTEIGAERHPPTSAKPETKG</sequence>
<dbReference type="AlphaFoldDB" id="A0A5A7QUS9"/>
<dbReference type="GO" id="GO:0016853">
    <property type="term" value="F:isomerase activity"/>
    <property type="evidence" value="ECO:0007669"/>
    <property type="project" value="UniProtKB-KW"/>
</dbReference>
<accession>A0A5A7QUS9</accession>
<keyword evidence="3" id="KW-1185">Reference proteome</keyword>
<name>A0A5A7QUS9_STRAF</name>
<evidence type="ECO:0000256" key="1">
    <source>
        <dbReference type="SAM" id="MobiDB-lite"/>
    </source>
</evidence>
<proteinExistence type="predicted"/>
<keyword evidence="2" id="KW-0413">Isomerase</keyword>
<reference evidence="3" key="1">
    <citation type="journal article" date="2019" name="Curr. Biol.">
        <title>Genome Sequence of Striga asiatica Provides Insight into the Evolution of Plant Parasitism.</title>
        <authorList>
            <person name="Yoshida S."/>
            <person name="Kim S."/>
            <person name="Wafula E.K."/>
            <person name="Tanskanen J."/>
            <person name="Kim Y.M."/>
            <person name="Honaas L."/>
            <person name="Yang Z."/>
            <person name="Spallek T."/>
            <person name="Conn C.E."/>
            <person name="Ichihashi Y."/>
            <person name="Cheong K."/>
            <person name="Cui S."/>
            <person name="Der J.P."/>
            <person name="Gundlach H."/>
            <person name="Jiao Y."/>
            <person name="Hori C."/>
            <person name="Ishida J.K."/>
            <person name="Kasahara H."/>
            <person name="Kiba T."/>
            <person name="Kim M.S."/>
            <person name="Koo N."/>
            <person name="Laohavisit A."/>
            <person name="Lee Y.H."/>
            <person name="Lumba S."/>
            <person name="McCourt P."/>
            <person name="Mortimer J.C."/>
            <person name="Mutuku J.M."/>
            <person name="Nomura T."/>
            <person name="Sasaki-Sekimoto Y."/>
            <person name="Seto Y."/>
            <person name="Wang Y."/>
            <person name="Wakatake T."/>
            <person name="Sakakibara H."/>
            <person name="Demura T."/>
            <person name="Yamaguchi S."/>
            <person name="Yoneyama K."/>
            <person name="Manabe R.I."/>
            <person name="Nelson D.C."/>
            <person name="Schulman A.H."/>
            <person name="Timko M.P."/>
            <person name="dePamphilis C.W."/>
            <person name="Choi D."/>
            <person name="Shirasu K."/>
        </authorList>
    </citation>
    <scope>NUCLEOTIDE SEQUENCE [LARGE SCALE GENOMIC DNA]</scope>
    <source>
        <strain evidence="3">cv. UVA1</strain>
    </source>
</reference>
<gene>
    <name evidence="2" type="ORF">STAS_26207</name>
</gene>
<dbReference type="Proteomes" id="UP000325081">
    <property type="component" value="Unassembled WGS sequence"/>
</dbReference>
<evidence type="ECO:0000313" key="2">
    <source>
        <dbReference type="EMBL" id="GER48994.1"/>
    </source>
</evidence>
<dbReference type="EMBL" id="BKCP01008404">
    <property type="protein sequence ID" value="GER48994.1"/>
    <property type="molecule type" value="Genomic_DNA"/>
</dbReference>
<evidence type="ECO:0000313" key="3">
    <source>
        <dbReference type="Proteomes" id="UP000325081"/>
    </source>
</evidence>
<feature type="region of interest" description="Disordered" evidence="1">
    <location>
        <begin position="58"/>
        <end position="126"/>
    </location>
</feature>